<reference evidence="3" key="2">
    <citation type="submission" date="2024-04" db="EMBL/GenBank/DDBJ databases">
        <authorList>
            <person name="Chen Y."/>
            <person name="Shah S."/>
            <person name="Dougan E. K."/>
            <person name="Thang M."/>
            <person name="Chan C."/>
        </authorList>
    </citation>
    <scope>NUCLEOTIDE SEQUENCE [LARGE SCALE GENOMIC DNA]</scope>
</reference>
<proteinExistence type="predicted"/>
<dbReference type="GO" id="GO:0016787">
    <property type="term" value="F:hydrolase activity"/>
    <property type="evidence" value="ECO:0007669"/>
    <property type="project" value="UniProtKB-KW"/>
</dbReference>
<dbReference type="EMBL" id="CAMXCT030000573">
    <property type="protein sequence ID" value="CAL4767966.1"/>
    <property type="molecule type" value="Genomic_DNA"/>
</dbReference>
<name>A0A9P1BWA5_9DINO</name>
<feature type="non-terminal residue" evidence="2">
    <location>
        <position position="346"/>
    </location>
</feature>
<comment type="caution">
    <text evidence="2">The sequence shown here is derived from an EMBL/GenBank/DDBJ whole genome shotgun (WGS) entry which is preliminary data.</text>
</comment>
<dbReference type="EMBL" id="CAMXCT020000573">
    <property type="protein sequence ID" value="CAL1134029.1"/>
    <property type="molecule type" value="Genomic_DNA"/>
</dbReference>
<dbReference type="Proteomes" id="UP001152797">
    <property type="component" value="Unassembled WGS sequence"/>
</dbReference>
<evidence type="ECO:0000313" key="2">
    <source>
        <dbReference type="EMBL" id="CAI3980654.1"/>
    </source>
</evidence>
<feature type="compositionally biased region" description="Polar residues" evidence="1">
    <location>
        <begin position="209"/>
        <end position="227"/>
    </location>
</feature>
<dbReference type="AlphaFoldDB" id="A0A9P1BWA5"/>
<keyword evidence="4" id="KW-0378">Hydrolase</keyword>
<evidence type="ECO:0000256" key="1">
    <source>
        <dbReference type="SAM" id="MobiDB-lite"/>
    </source>
</evidence>
<keyword evidence="5" id="KW-1185">Reference proteome</keyword>
<protein>
    <submittedName>
        <fullName evidence="4">Ubiquitin carboxyl-terminal hydrolase 18</fullName>
    </submittedName>
</protein>
<evidence type="ECO:0000313" key="4">
    <source>
        <dbReference type="EMBL" id="CAL4767966.1"/>
    </source>
</evidence>
<feature type="region of interest" description="Disordered" evidence="1">
    <location>
        <begin position="208"/>
        <end position="242"/>
    </location>
</feature>
<sequence>IRPVTIIRGPTPSVSRFSSAQRTAVSPVVMSPPVSPAPYMWSGVATSIPQVVPVTYPAVPVTYPAAPAVVSPYRTQVMTACRSSPPTAFRTLQVSRPGSLLVSQAPSDPERSWATSSSCRIETGMTGGNAKISKKLPSINFSLAGKKCASGRPHLYEAPFSPSLCYKDGEEFFRIPAGWAAMRTKAGLLLWFELTEDQTLSEAVKNLAQAPQGTSAGGRQSSPQRSISLKDGESGRRRTTSTRLAAPFALTLQLPASSSTATSNATRQAPTAASPTTLVARARGSCSIDGPVRLPIDDVMVLHPTGGGGVGIRAALSLAEGAGAKGGVDGALKVWISSLGKGSYEC</sequence>
<reference evidence="2" key="1">
    <citation type="submission" date="2022-10" db="EMBL/GenBank/DDBJ databases">
        <authorList>
            <person name="Chen Y."/>
            <person name="Dougan E. K."/>
            <person name="Chan C."/>
            <person name="Rhodes N."/>
            <person name="Thang M."/>
        </authorList>
    </citation>
    <scope>NUCLEOTIDE SEQUENCE</scope>
</reference>
<gene>
    <name evidence="2" type="ORF">C1SCF055_LOCUS8515</name>
</gene>
<evidence type="ECO:0000313" key="5">
    <source>
        <dbReference type="Proteomes" id="UP001152797"/>
    </source>
</evidence>
<organism evidence="2">
    <name type="scientific">Cladocopium goreaui</name>
    <dbReference type="NCBI Taxonomy" id="2562237"/>
    <lineage>
        <taxon>Eukaryota</taxon>
        <taxon>Sar</taxon>
        <taxon>Alveolata</taxon>
        <taxon>Dinophyceae</taxon>
        <taxon>Suessiales</taxon>
        <taxon>Symbiodiniaceae</taxon>
        <taxon>Cladocopium</taxon>
    </lineage>
</organism>
<dbReference type="EMBL" id="CAMXCT010000573">
    <property type="protein sequence ID" value="CAI3980654.1"/>
    <property type="molecule type" value="Genomic_DNA"/>
</dbReference>
<evidence type="ECO:0000313" key="3">
    <source>
        <dbReference type="EMBL" id="CAL1134029.1"/>
    </source>
</evidence>
<dbReference type="OrthoDB" id="10528972at2759"/>
<accession>A0A9P1BWA5</accession>